<feature type="compositionally biased region" description="Polar residues" evidence="1">
    <location>
        <begin position="143"/>
        <end position="152"/>
    </location>
</feature>
<comment type="caution">
    <text evidence="2">The sequence shown here is derived from an EMBL/GenBank/DDBJ whole genome shotgun (WGS) entry which is preliminary data.</text>
</comment>
<accession>A0ABV8R410</accession>
<name>A0ABV8R410_9MICC</name>
<evidence type="ECO:0000256" key="1">
    <source>
        <dbReference type="SAM" id="MobiDB-lite"/>
    </source>
</evidence>
<dbReference type="RefSeq" id="WP_230068308.1">
    <property type="nucleotide sequence ID" value="NZ_BAABLL010000017.1"/>
</dbReference>
<sequence>MRSRHIVPTVGSLLRWGGLLAVVLAVVGGILGMHVIGGAQAAPMTAASMSGAVEAPVVATPPVTGSVHAMPADGVVAGPGGPSQVGPLTVCGCMAMHGACVPSLGAAVLSVPLPSGSTQLSSPAVLTAMPGHKSSDRFPDPPSLNQLSISRT</sequence>
<protein>
    <submittedName>
        <fullName evidence="2">DUF6153 family protein</fullName>
    </submittedName>
</protein>
<proteinExistence type="predicted"/>
<dbReference type="InterPro" id="IPR046151">
    <property type="entry name" value="DUF6153"/>
</dbReference>
<evidence type="ECO:0000313" key="3">
    <source>
        <dbReference type="Proteomes" id="UP001595773"/>
    </source>
</evidence>
<reference evidence="3" key="1">
    <citation type="journal article" date="2019" name="Int. J. Syst. Evol. Microbiol.">
        <title>The Global Catalogue of Microorganisms (GCM) 10K type strain sequencing project: providing services to taxonomists for standard genome sequencing and annotation.</title>
        <authorList>
            <consortium name="The Broad Institute Genomics Platform"/>
            <consortium name="The Broad Institute Genome Sequencing Center for Infectious Disease"/>
            <person name="Wu L."/>
            <person name="Ma J."/>
        </authorList>
    </citation>
    <scope>NUCLEOTIDE SEQUENCE [LARGE SCALE GENOMIC DNA]</scope>
    <source>
        <strain evidence="3">CGMCC 1.10698</strain>
    </source>
</reference>
<dbReference type="EMBL" id="JBHSCQ010000024">
    <property type="protein sequence ID" value="MFC4267189.1"/>
    <property type="molecule type" value="Genomic_DNA"/>
</dbReference>
<dbReference type="Proteomes" id="UP001595773">
    <property type="component" value="Unassembled WGS sequence"/>
</dbReference>
<keyword evidence="3" id="KW-1185">Reference proteome</keyword>
<feature type="region of interest" description="Disordered" evidence="1">
    <location>
        <begin position="120"/>
        <end position="152"/>
    </location>
</feature>
<dbReference type="Pfam" id="PF19650">
    <property type="entry name" value="DUF6153"/>
    <property type="match status" value="1"/>
</dbReference>
<evidence type="ECO:0000313" key="2">
    <source>
        <dbReference type="EMBL" id="MFC4267189.1"/>
    </source>
</evidence>
<organism evidence="2 3">
    <name type="scientific">Arthrobacter cryoconiti</name>
    <dbReference type="NCBI Taxonomy" id="748907"/>
    <lineage>
        <taxon>Bacteria</taxon>
        <taxon>Bacillati</taxon>
        <taxon>Actinomycetota</taxon>
        <taxon>Actinomycetes</taxon>
        <taxon>Micrococcales</taxon>
        <taxon>Micrococcaceae</taxon>
        <taxon>Arthrobacter</taxon>
    </lineage>
</organism>
<gene>
    <name evidence="2" type="ORF">ACFOW9_16395</name>
</gene>